<reference evidence="2 3" key="7">
    <citation type="journal article" date="2000" name="Virology">
        <title>Characterization of a beta-1,3-glucanase encoded by chlorella virus PBCV-1.</title>
        <authorList>
            <person name="Sun L."/>
            <person name="Gurnon J.R."/>
            <person name="Adams B.J."/>
            <person name="Graves M.V."/>
            <person name="Van Etten J.L."/>
        </authorList>
    </citation>
    <scope>NUCLEOTIDE SEQUENCE [LARGE SCALE GENOMIC DNA]</scope>
</reference>
<dbReference type="EMBL" id="JF411744">
    <property type="protein sequence ID" value="AAC96637.1"/>
    <property type="molecule type" value="Genomic_DNA"/>
</dbReference>
<keyword evidence="1" id="KW-0812">Transmembrane</keyword>
<proteinExistence type="predicted"/>
<dbReference type="RefSeq" id="NP_048623.1">
    <property type="nucleotide sequence ID" value="NC_000852.5"/>
</dbReference>
<keyword evidence="1" id="KW-1133">Transmembrane helix</keyword>
<evidence type="ECO:0000313" key="3">
    <source>
        <dbReference type="Proteomes" id="UP000000862"/>
    </source>
</evidence>
<dbReference type="Proteomes" id="UP000000862">
    <property type="component" value="Segment"/>
</dbReference>
<dbReference type="PIR" id="T17766">
    <property type="entry name" value="T17766"/>
</dbReference>
<protein>
    <submittedName>
        <fullName evidence="2">Uncharacterized protein</fullName>
    </submittedName>
</protein>
<reference evidence="2 3" key="4">
    <citation type="journal article" date="1996" name="Virology">
        <title>Analysis of 76 kb of the chlorella virus PBCV-1 330-kb genome: map positions 182 to 258.</title>
        <authorList>
            <person name="Kutish G.F."/>
            <person name="Li Y."/>
            <person name="Lu Z."/>
            <person name="Furuta M."/>
            <person name="Rock D.L."/>
            <person name="Van Etten J.L."/>
        </authorList>
    </citation>
    <scope>NUCLEOTIDE SEQUENCE [LARGE SCALE GENOMIC DNA]</scope>
</reference>
<gene>
    <name evidence="2" type="primary">a269R</name>
</gene>
<dbReference type="GeneID" id="918284"/>
<organismHost>
    <name type="scientific">Chlorella</name>
    <dbReference type="NCBI Taxonomy" id="3071"/>
</organismHost>
<keyword evidence="1" id="KW-0472">Membrane</keyword>
<reference evidence="2 3" key="3">
    <citation type="journal article" date="1996" name="Virology">
        <title>Analysis of 94 kb of the chlorella virus PBCV-1 330-kb genome: map positions 88 to 182.</title>
        <authorList>
            <person name="Lu Z."/>
            <person name="Li Y."/>
            <person name="Que Q."/>
            <person name="Kutish G.F."/>
            <person name="Rock D.L."/>
            <person name="Van Etten J.L."/>
        </authorList>
    </citation>
    <scope>NUCLEOTIDE SEQUENCE [LARGE SCALE GENOMIC DNA]</scope>
</reference>
<reference evidence="2 3" key="2">
    <citation type="journal article" date="1995" name="Virology">
        <title>Analysis of 43 kb of the Chlorella virus PBCV-1 330-kb genome: map positions 45 to 88.</title>
        <authorList>
            <person name="Li Y."/>
            <person name="Lu Z."/>
            <person name="Burbank D.E."/>
            <person name="Kutish G.F."/>
            <person name="Rock D.L."/>
            <person name="Van Etten J.L."/>
        </authorList>
    </citation>
    <scope>NUCLEOTIDE SEQUENCE [LARGE SCALE GENOMIC DNA]</scope>
</reference>
<feature type="transmembrane region" description="Helical" evidence="1">
    <location>
        <begin position="37"/>
        <end position="62"/>
    </location>
</feature>
<reference evidence="2 3" key="6">
    <citation type="journal article" date="1999" name="Virology">
        <title>Chlorella virus PBCV-1 encodes a functional homospermidine synthase.</title>
        <authorList>
            <person name="Kaiser A."/>
            <person name="Vollmert M."/>
            <person name="Tholl D."/>
            <person name="Graves M.V."/>
            <person name="Gurnon J.R."/>
            <person name="Xing W."/>
            <person name="Lisec A.D."/>
            <person name="Nickerson K.W."/>
            <person name="Van Etten J.L."/>
        </authorList>
    </citation>
    <scope>NUCLEOTIDE SEQUENCE [LARGE SCALE GENOMIC DNA]</scope>
</reference>
<accession>Q84586</accession>
<name>Q84586_PBCV1</name>
<reference evidence="2 3" key="5">
    <citation type="journal article" date="1997" name="Virology">
        <title>Analysis of 74 kb of DNA located at the right end of the 330-kb chlorella virus PBCV-1 genome.</title>
        <authorList>
            <person name="Li Y."/>
            <person name="Lu Z."/>
            <person name="Sun L."/>
            <person name="Ropp S."/>
            <person name="Kutish G.F."/>
            <person name="Rock D.L."/>
            <person name="Van Etten J.L."/>
        </authorList>
    </citation>
    <scope>NUCLEOTIDE SEQUENCE [LARGE SCALE GENOMIC DNA]</scope>
</reference>
<dbReference type="KEGG" id="vg:918284"/>
<sequence>MVNIRIYSVYCSCNVSTISTSLEHHFKHNVICEIVRIWLIIIFSTSFNFITPIIPFLFINYFTGCYRI</sequence>
<reference evidence="2 3" key="8">
    <citation type="journal article" date="2010" name="J. Virol.">
        <title>Microarray analysis of Paramecium bursaria chlorella virus 1 transcription.</title>
        <authorList>
            <person name="Yanai-Balser G.M."/>
            <person name="Duncan G.A."/>
            <person name="Eudy J.D."/>
            <person name="Wang D."/>
            <person name="Li X."/>
            <person name="Agarkova I.V."/>
            <person name="Dunigan D.D."/>
            <person name="Van Etten J.L."/>
        </authorList>
    </citation>
    <scope>NUCLEOTIDE SEQUENCE [LARGE SCALE GENOMIC DNA]</scope>
</reference>
<reference evidence="2 3" key="1">
    <citation type="journal article" date="1995" name="Virology">
        <title>Analysis of 45 kb of DNA located at the left end of the chlorella virus PBCV-1 genome.</title>
        <authorList>
            <person name="Lu Z."/>
            <person name="Li Y."/>
            <person name="Zhang Y."/>
            <person name="Kutish G.F."/>
            <person name="Rock D.L."/>
            <person name="Van Etten J.L."/>
        </authorList>
    </citation>
    <scope>NUCLEOTIDE SEQUENCE [LARGE SCALE GENOMIC DNA]</scope>
</reference>
<evidence type="ECO:0000256" key="1">
    <source>
        <dbReference type="SAM" id="Phobius"/>
    </source>
</evidence>
<organism evidence="2 3">
    <name type="scientific">Paramecium bursaria Chlorella virus 1</name>
    <name type="common">PBCV-1</name>
    <dbReference type="NCBI Taxonomy" id="10506"/>
    <lineage>
        <taxon>Viruses</taxon>
        <taxon>Varidnaviria</taxon>
        <taxon>Bamfordvirae</taxon>
        <taxon>Nucleocytoviricota</taxon>
        <taxon>Megaviricetes</taxon>
        <taxon>Algavirales</taxon>
        <taxon>Phycodnaviridae</taxon>
        <taxon>Chlorovirus</taxon>
        <taxon>Chlorovirus vanettense</taxon>
    </lineage>
</organism>
<keyword evidence="3" id="KW-1185">Reference proteome</keyword>
<evidence type="ECO:0000313" key="2">
    <source>
        <dbReference type="EMBL" id="AAC96637.1"/>
    </source>
</evidence>